<sequence>MKKHLSSILVMILSGLMGFYGTHFVSSIIYWSKLSFDWPVLTLIYLVLAFVLQIALHELGHLFFGWLTGYGFVSYRFFNLMWQQVDGKIKFFRYSIPGTAGQALMSPPDLVGGRLPYVLYNLGGGLANLVISFLSAAIFLAKPHEFLLFLAHFGLLFALINLIPLTGVIANDGANCWGLYRQPETQVYWWAILAVNAQLAQGKELAELPETYFPKPEPDHLQVSLGQGAAVNHVNWLMAKGELEEALAYLEELDWSAAAWSQIYAVALKVDQNYCELLLQKDVSPILTKKDWRLVHNLAKSQPSFAVFCYAYYSLAKRDQKKAQEALKTFEKIGKSYPYPAEYQAEESNLTRFQELALEKNSC</sequence>
<gene>
    <name evidence="2" type="ORF">FRX57_03905</name>
</gene>
<evidence type="ECO:0000313" key="3">
    <source>
        <dbReference type="Proteomes" id="UP000317430"/>
    </source>
</evidence>
<evidence type="ECO:0000313" key="2">
    <source>
        <dbReference type="EMBL" id="TWS98082.1"/>
    </source>
</evidence>
<keyword evidence="3" id="KW-1185">Reference proteome</keyword>
<accession>A0A5C5SCR6</accession>
<dbReference type="RefSeq" id="WP_146566903.1">
    <property type="nucleotide sequence ID" value="NZ_VOHL01000002.1"/>
</dbReference>
<keyword evidence="1" id="KW-0812">Transmembrane</keyword>
<dbReference type="EMBL" id="VOHL01000002">
    <property type="protein sequence ID" value="TWS98082.1"/>
    <property type="molecule type" value="Genomic_DNA"/>
</dbReference>
<feature type="transmembrane region" description="Helical" evidence="1">
    <location>
        <begin position="117"/>
        <end position="140"/>
    </location>
</feature>
<dbReference type="CDD" id="cd05709">
    <property type="entry name" value="S2P-M50"/>
    <property type="match status" value="1"/>
</dbReference>
<feature type="transmembrane region" description="Helical" evidence="1">
    <location>
        <begin position="7"/>
        <end position="32"/>
    </location>
</feature>
<organism evidence="2 3">
    <name type="scientific">Streptococcus cuniculipharyngis</name>
    <dbReference type="NCBI Taxonomy" id="1562651"/>
    <lineage>
        <taxon>Bacteria</taxon>
        <taxon>Bacillati</taxon>
        <taxon>Bacillota</taxon>
        <taxon>Bacilli</taxon>
        <taxon>Lactobacillales</taxon>
        <taxon>Streptococcaceae</taxon>
        <taxon>Streptococcus</taxon>
    </lineage>
</organism>
<feature type="transmembrane region" description="Helical" evidence="1">
    <location>
        <begin position="147"/>
        <end position="170"/>
    </location>
</feature>
<keyword evidence="1" id="KW-1133">Transmembrane helix</keyword>
<feature type="transmembrane region" description="Helical" evidence="1">
    <location>
        <begin position="38"/>
        <end position="56"/>
    </location>
</feature>
<reference evidence="2 3" key="1">
    <citation type="submission" date="2019-08" db="EMBL/GenBank/DDBJ databases">
        <authorList>
            <person name="Lei W."/>
        </authorList>
    </citation>
    <scope>NUCLEOTIDE SEQUENCE [LARGE SCALE GENOMIC DNA]</scope>
    <source>
        <strain evidence="2 3">CCUG 66496</strain>
    </source>
</reference>
<feature type="transmembrane region" description="Helical" evidence="1">
    <location>
        <begin position="63"/>
        <end position="82"/>
    </location>
</feature>
<dbReference type="AlphaFoldDB" id="A0A5C5SCR6"/>
<proteinExistence type="predicted"/>
<evidence type="ECO:0000256" key="1">
    <source>
        <dbReference type="SAM" id="Phobius"/>
    </source>
</evidence>
<keyword evidence="1" id="KW-0472">Membrane</keyword>
<name>A0A5C5SCR6_9STRE</name>
<dbReference type="Proteomes" id="UP000317430">
    <property type="component" value="Unassembled WGS sequence"/>
</dbReference>
<dbReference type="OrthoDB" id="1069985at2"/>
<comment type="caution">
    <text evidence="2">The sequence shown here is derived from an EMBL/GenBank/DDBJ whole genome shotgun (WGS) entry which is preliminary data.</text>
</comment>
<protein>
    <submittedName>
        <fullName evidence="2">M50 family metallopeptidase</fullName>
    </submittedName>
</protein>